<accession>A0A6A6D586</accession>
<dbReference type="Proteomes" id="UP000800200">
    <property type="component" value="Unassembled WGS sequence"/>
</dbReference>
<reference evidence="1" key="1">
    <citation type="journal article" date="2020" name="Stud. Mycol.">
        <title>101 Dothideomycetes genomes: a test case for predicting lifestyles and emergence of pathogens.</title>
        <authorList>
            <person name="Haridas S."/>
            <person name="Albert R."/>
            <person name="Binder M."/>
            <person name="Bloem J."/>
            <person name="Labutti K."/>
            <person name="Salamov A."/>
            <person name="Andreopoulos B."/>
            <person name="Baker S."/>
            <person name="Barry K."/>
            <person name="Bills G."/>
            <person name="Bluhm B."/>
            <person name="Cannon C."/>
            <person name="Castanera R."/>
            <person name="Culley D."/>
            <person name="Daum C."/>
            <person name="Ezra D."/>
            <person name="Gonzalez J."/>
            <person name="Henrissat B."/>
            <person name="Kuo A."/>
            <person name="Liang C."/>
            <person name="Lipzen A."/>
            <person name="Lutzoni F."/>
            <person name="Magnuson J."/>
            <person name="Mondo S."/>
            <person name="Nolan M."/>
            <person name="Ohm R."/>
            <person name="Pangilinan J."/>
            <person name="Park H.-J."/>
            <person name="Ramirez L."/>
            <person name="Alfaro M."/>
            <person name="Sun H."/>
            <person name="Tritt A."/>
            <person name="Yoshinaga Y."/>
            <person name="Zwiers L.-H."/>
            <person name="Turgeon B."/>
            <person name="Goodwin S."/>
            <person name="Spatafora J."/>
            <person name="Crous P."/>
            <person name="Grigoriev I."/>
        </authorList>
    </citation>
    <scope>NUCLEOTIDE SEQUENCE</scope>
    <source>
        <strain evidence="1">CBS 207.26</strain>
    </source>
</reference>
<keyword evidence="2" id="KW-1185">Reference proteome</keyword>
<sequence length="232" mass="25730">MAEELIADNSTSAKGITADSVAIDSARTQCGDLEKRSSDASASEDISLEGDAREDGYILIKNAIPKDIITQTEVDTSDSKVAKDGRRKHFLRGAPNEKIREHFRANVSKLIPLGLPKERTEMTPEIEFWEFLPDSRSSSTARWLAADENFVYVIIAMSEPLSVNEGLQEFVPGSHIPRTQTASGIFRTPTKQFTLHMGWGLAWTSELLYKFPPGGGGLYALLIYRKREPSLI</sequence>
<protein>
    <submittedName>
        <fullName evidence="1">Uncharacterized protein</fullName>
    </submittedName>
</protein>
<dbReference type="AlphaFoldDB" id="A0A6A6D586"/>
<gene>
    <name evidence="1" type="ORF">K469DRAFT_707084</name>
</gene>
<proteinExistence type="predicted"/>
<evidence type="ECO:0000313" key="2">
    <source>
        <dbReference type="Proteomes" id="UP000800200"/>
    </source>
</evidence>
<name>A0A6A6D586_9PEZI</name>
<evidence type="ECO:0000313" key="1">
    <source>
        <dbReference type="EMBL" id="KAF2174591.1"/>
    </source>
</evidence>
<organism evidence="1 2">
    <name type="scientific">Zopfia rhizophila CBS 207.26</name>
    <dbReference type="NCBI Taxonomy" id="1314779"/>
    <lineage>
        <taxon>Eukaryota</taxon>
        <taxon>Fungi</taxon>
        <taxon>Dikarya</taxon>
        <taxon>Ascomycota</taxon>
        <taxon>Pezizomycotina</taxon>
        <taxon>Dothideomycetes</taxon>
        <taxon>Dothideomycetes incertae sedis</taxon>
        <taxon>Zopfiaceae</taxon>
        <taxon>Zopfia</taxon>
    </lineage>
</organism>
<dbReference type="EMBL" id="ML994819">
    <property type="protein sequence ID" value="KAF2174591.1"/>
    <property type="molecule type" value="Genomic_DNA"/>
</dbReference>